<evidence type="ECO:0000256" key="8">
    <source>
        <dbReference type="SAM" id="MobiDB-lite"/>
    </source>
</evidence>
<protein>
    <recommendedName>
        <fullName evidence="2">histidine kinase</fullName>
        <ecNumber evidence="2">2.7.13.3</ecNumber>
    </recommendedName>
</protein>
<dbReference type="SMART" id="SM00387">
    <property type="entry name" value="HATPase_c"/>
    <property type="match status" value="1"/>
</dbReference>
<dbReference type="InterPro" id="IPR036890">
    <property type="entry name" value="HATPase_C_sf"/>
</dbReference>
<dbReference type="STRING" id="1781255.BH720_04100"/>
<keyword evidence="4" id="KW-0808">Transferase</keyword>
<dbReference type="EC" id="2.7.13.3" evidence="2"/>
<dbReference type="EMBL" id="MJGC01000037">
    <property type="protein sequence ID" value="OEJ76537.1"/>
    <property type="molecule type" value="Genomic_DNA"/>
</dbReference>
<name>A0A1E5QPM6_9CYAN</name>
<dbReference type="InterPro" id="IPR004358">
    <property type="entry name" value="Sig_transdc_His_kin-like_C"/>
</dbReference>
<dbReference type="GO" id="GO:0005886">
    <property type="term" value="C:plasma membrane"/>
    <property type="evidence" value="ECO:0007669"/>
    <property type="project" value="TreeGrafter"/>
</dbReference>
<evidence type="ECO:0000313" key="10">
    <source>
        <dbReference type="EMBL" id="OEJ76537.1"/>
    </source>
</evidence>
<dbReference type="Gene3D" id="3.30.565.10">
    <property type="entry name" value="Histidine kinase-like ATPase, C-terminal domain"/>
    <property type="match status" value="1"/>
</dbReference>
<dbReference type="InterPro" id="IPR005467">
    <property type="entry name" value="His_kinase_dom"/>
</dbReference>
<feature type="region of interest" description="Disordered" evidence="8">
    <location>
        <begin position="377"/>
        <end position="400"/>
    </location>
</feature>
<gene>
    <name evidence="10" type="ORF">BH720_04100</name>
</gene>
<dbReference type="PRINTS" id="PR00344">
    <property type="entry name" value="BCTRLSENSOR"/>
</dbReference>
<evidence type="ECO:0000256" key="4">
    <source>
        <dbReference type="ARBA" id="ARBA00022679"/>
    </source>
</evidence>
<dbReference type="PANTHER" id="PTHR45453:SF1">
    <property type="entry name" value="PHOSPHATE REGULON SENSOR PROTEIN PHOR"/>
    <property type="match status" value="1"/>
</dbReference>
<organism evidence="10">
    <name type="scientific">Desertifilum tharense IPPAS B-1220</name>
    <dbReference type="NCBI Taxonomy" id="1781255"/>
    <lineage>
        <taxon>Bacteria</taxon>
        <taxon>Bacillati</taxon>
        <taxon>Cyanobacteriota</taxon>
        <taxon>Cyanophyceae</taxon>
        <taxon>Desertifilales</taxon>
        <taxon>Desertifilaceae</taxon>
        <taxon>Desertifilum</taxon>
    </lineage>
</organism>
<dbReference type="InterPro" id="IPR000014">
    <property type="entry name" value="PAS"/>
</dbReference>
<dbReference type="Pfam" id="PF00512">
    <property type="entry name" value="HisKA"/>
    <property type="match status" value="1"/>
</dbReference>
<dbReference type="AlphaFoldDB" id="A0A1E5QPM6"/>
<evidence type="ECO:0000256" key="1">
    <source>
        <dbReference type="ARBA" id="ARBA00000085"/>
    </source>
</evidence>
<evidence type="ECO:0000256" key="7">
    <source>
        <dbReference type="ARBA" id="ARBA00023136"/>
    </source>
</evidence>
<dbReference type="SUPFAM" id="SSF47384">
    <property type="entry name" value="Homodimeric domain of signal transducing histidine kinase"/>
    <property type="match status" value="1"/>
</dbReference>
<dbReference type="SMART" id="SM00388">
    <property type="entry name" value="HisKA"/>
    <property type="match status" value="1"/>
</dbReference>
<evidence type="ECO:0000256" key="5">
    <source>
        <dbReference type="ARBA" id="ARBA00022777"/>
    </source>
</evidence>
<evidence type="ECO:0000259" key="9">
    <source>
        <dbReference type="PROSITE" id="PS50109"/>
    </source>
</evidence>
<keyword evidence="5" id="KW-0418">Kinase</keyword>
<dbReference type="OrthoDB" id="9773956at2"/>
<evidence type="ECO:0000256" key="3">
    <source>
        <dbReference type="ARBA" id="ARBA00022553"/>
    </source>
</evidence>
<dbReference type="Gene3D" id="1.10.287.130">
    <property type="match status" value="1"/>
</dbReference>
<dbReference type="SUPFAM" id="SSF55874">
    <property type="entry name" value="ATPase domain of HSP90 chaperone/DNA topoisomerase II/histidine kinase"/>
    <property type="match status" value="1"/>
</dbReference>
<dbReference type="InterPro" id="IPR050351">
    <property type="entry name" value="BphY/WalK/GraS-like"/>
</dbReference>
<keyword evidence="7" id="KW-0472">Membrane</keyword>
<dbReference type="GO" id="GO:0016036">
    <property type="term" value="P:cellular response to phosphate starvation"/>
    <property type="evidence" value="ECO:0007669"/>
    <property type="project" value="TreeGrafter"/>
</dbReference>
<dbReference type="InterPro" id="IPR003594">
    <property type="entry name" value="HATPase_dom"/>
</dbReference>
<dbReference type="CDD" id="cd00082">
    <property type="entry name" value="HisKA"/>
    <property type="match status" value="1"/>
</dbReference>
<keyword evidence="6" id="KW-0902">Two-component regulatory system</keyword>
<dbReference type="GO" id="GO:0004721">
    <property type="term" value="F:phosphoprotein phosphatase activity"/>
    <property type="evidence" value="ECO:0007669"/>
    <property type="project" value="TreeGrafter"/>
</dbReference>
<comment type="catalytic activity">
    <reaction evidence="1">
        <text>ATP + protein L-histidine = ADP + protein N-phospho-L-histidine.</text>
        <dbReference type="EC" id="2.7.13.3"/>
    </reaction>
</comment>
<proteinExistence type="predicted"/>
<evidence type="ECO:0000256" key="2">
    <source>
        <dbReference type="ARBA" id="ARBA00012438"/>
    </source>
</evidence>
<dbReference type="PROSITE" id="PS50109">
    <property type="entry name" value="HIS_KIN"/>
    <property type="match status" value="1"/>
</dbReference>
<dbReference type="InterPro" id="IPR003661">
    <property type="entry name" value="HisK_dim/P_dom"/>
</dbReference>
<dbReference type="SUPFAM" id="SSF55785">
    <property type="entry name" value="PYP-like sensor domain (PAS domain)"/>
    <property type="match status" value="1"/>
</dbReference>
<reference evidence="10" key="1">
    <citation type="submission" date="2016-09" db="EMBL/GenBank/DDBJ databases">
        <title>Draft genome of thermotolerant cyanobacterium Desertifilum sp. strain IPPAS B-1220.</title>
        <authorList>
            <person name="Sinetova M.A."/>
            <person name="Bolakhan K."/>
            <person name="Zayadan B.K."/>
            <person name="Mironov K.S."/>
            <person name="Ustinova V."/>
            <person name="Kupriyanova E.V."/>
            <person name="Sidorov R.A."/>
            <person name="Skrypnik A.N."/>
            <person name="Gogoleva N.E."/>
            <person name="Gogolev Y.V."/>
            <person name="Los D.A."/>
        </authorList>
    </citation>
    <scope>NUCLEOTIDE SEQUENCE [LARGE SCALE GENOMIC DNA]</scope>
    <source>
        <strain evidence="10">IPPAS B-1220</strain>
    </source>
</reference>
<feature type="domain" description="Histidine kinase" evidence="9">
    <location>
        <begin position="197"/>
        <end position="444"/>
    </location>
</feature>
<comment type="caution">
    <text evidence="10">The sequence shown here is derived from an EMBL/GenBank/DDBJ whole genome shotgun (WGS) entry which is preliminary data.</text>
</comment>
<dbReference type="GO" id="GO:0000155">
    <property type="term" value="F:phosphorelay sensor kinase activity"/>
    <property type="evidence" value="ECO:0007669"/>
    <property type="project" value="InterPro"/>
</dbReference>
<dbReference type="PANTHER" id="PTHR45453">
    <property type="entry name" value="PHOSPHATE REGULON SENSOR PROTEIN PHOR"/>
    <property type="match status" value="1"/>
</dbReference>
<dbReference type="InterPro" id="IPR035965">
    <property type="entry name" value="PAS-like_dom_sf"/>
</dbReference>
<dbReference type="SMART" id="SM00091">
    <property type="entry name" value="PAS"/>
    <property type="match status" value="1"/>
</dbReference>
<sequence length="451" mass="50964">MFWLGFSLGLLVGLALLVGYRVWLELKLKNLLPDLKSDTLRATRSSLSRLLWAIAFQQETCRDLENQVERWKQLLYLAPIGYIQVDEENQLCWCNQQACQLLGIQAPAAARPRLLLEIVRSYELDELIEVTRDAQKPCQREWTFQPTCADPTNLSQQQAIALRGIGIPLTRGEVGVFLENCQEVLILSQQRDRAFSDVAHELKTPLTSIRLVAETLQSRLDPPLRNWVDRLLNEAIRLSDLVQVLLDLSQLEREAGSCLNLKNVNLPELIQSSWLSLEPLARKKQVELDYGGPSKLLIQADEPRLYRVLLNLLDNSIKYSPSGASIQLRVSLEPHPQAPPESTQQWVHLEAIDSGSGFPENAIPHVFERFYRAEPSRSRRYPHPSASSRPDNRSPASDLHPSYGSGLGLAIVRQIIEAHRGTVSASNHPDTGGAWLQVWLPWQPSNLTIDR</sequence>
<dbReference type="InterPro" id="IPR036097">
    <property type="entry name" value="HisK_dim/P_sf"/>
</dbReference>
<dbReference type="Pfam" id="PF13188">
    <property type="entry name" value="PAS_8"/>
    <property type="match status" value="1"/>
</dbReference>
<keyword evidence="3" id="KW-0597">Phosphoprotein</keyword>
<accession>A0A1E5QPM6</accession>
<dbReference type="CDD" id="cd00075">
    <property type="entry name" value="HATPase"/>
    <property type="match status" value="1"/>
</dbReference>
<evidence type="ECO:0000256" key="6">
    <source>
        <dbReference type="ARBA" id="ARBA00023012"/>
    </source>
</evidence>
<dbReference type="Pfam" id="PF02518">
    <property type="entry name" value="HATPase_c"/>
    <property type="match status" value="1"/>
</dbReference>